<accession>A0A512M371</accession>
<comment type="similarity">
    <text evidence="2">Belongs to the GSP K family.</text>
</comment>
<evidence type="ECO:0000256" key="3">
    <source>
        <dbReference type="ARBA" id="ARBA00022448"/>
    </source>
</evidence>
<evidence type="ECO:0000256" key="7">
    <source>
        <dbReference type="ARBA" id="ARBA00022927"/>
    </source>
</evidence>
<evidence type="ECO:0000256" key="10">
    <source>
        <dbReference type="SAM" id="Phobius"/>
    </source>
</evidence>
<keyword evidence="8 10" id="KW-1133">Transmembrane helix</keyword>
<evidence type="ECO:0000256" key="9">
    <source>
        <dbReference type="ARBA" id="ARBA00023136"/>
    </source>
</evidence>
<keyword evidence="3" id="KW-0813">Transport</keyword>
<keyword evidence="6 10" id="KW-0812">Transmembrane</keyword>
<comment type="subcellular location">
    <subcellularLocation>
        <location evidence="1">Cell inner membrane</location>
    </subcellularLocation>
</comment>
<dbReference type="Pfam" id="PF21687">
    <property type="entry name" value="T2SSK_1st"/>
    <property type="match status" value="1"/>
</dbReference>
<dbReference type="RefSeq" id="WP_146848646.1">
    <property type="nucleotide sequence ID" value="NZ_BKAG01000002.1"/>
</dbReference>
<protein>
    <recommendedName>
        <fullName evidence="11">T2SS protein K first SAM-like domain-containing protein</fullName>
    </recommendedName>
</protein>
<feature type="domain" description="T2SS protein K first SAM-like" evidence="11">
    <location>
        <begin position="95"/>
        <end position="180"/>
    </location>
</feature>
<evidence type="ECO:0000256" key="6">
    <source>
        <dbReference type="ARBA" id="ARBA00022692"/>
    </source>
</evidence>
<dbReference type="PANTHER" id="PTHR38831:SF2">
    <property type="entry name" value="TYPE II SECRETION SYSTEM PROTEIN K"/>
    <property type="match status" value="1"/>
</dbReference>
<gene>
    <name evidence="12" type="ORF">BGE01nite_04710</name>
</gene>
<name>A0A512M371_9BACT</name>
<dbReference type="InterPro" id="IPR038072">
    <property type="entry name" value="GspK_central_sf"/>
</dbReference>
<feature type="transmembrane region" description="Helical" evidence="10">
    <location>
        <begin position="12"/>
        <end position="34"/>
    </location>
</feature>
<keyword evidence="13" id="KW-1185">Reference proteome</keyword>
<evidence type="ECO:0000256" key="2">
    <source>
        <dbReference type="ARBA" id="ARBA00007246"/>
    </source>
</evidence>
<comment type="caution">
    <text evidence="12">The sequence shown here is derived from an EMBL/GenBank/DDBJ whole genome shotgun (WGS) entry which is preliminary data.</text>
</comment>
<dbReference type="InterPro" id="IPR005628">
    <property type="entry name" value="GspK"/>
</dbReference>
<evidence type="ECO:0000313" key="13">
    <source>
        <dbReference type="Proteomes" id="UP000321577"/>
    </source>
</evidence>
<evidence type="ECO:0000259" key="11">
    <source>
        <dbReference type="Pfam" id="PF21687"/>
    </source>
</evidence>
<evidence type="ECO:0000256" key="1">
    <source>
        <dbReference type="ARBA" id="ARBA00004533"/>
    </source>
</evidence>
<reference evidence="12 13" key="1">
    <citation type="submission" date="2019-07" db="EMBL/GenBank/DDBJ databases">
        <title>Whole genome shotgun sequence of Brevifollis gellanilyticus NBRC 108608.</title>
        <authorList>
            <person name="Hosoyama A."/>
            <person name="Uohara A."/>
            <person name="Ohji S."/>
            <person name="Ichikawa N."/>
        </authorList>
    </citation>
    <scope>NUCLEOTIDE SEQUENCE [LARGE SCALE GENOMIC DNA]</scope>
    <source>
        <strain evidence="12 13">NBRC 108608</strain>
    </source>
</reference>
<dbReference type="EMBL" id="BKAG01000002">
    <property type="protein sequence ID" value="GEP41180.1"/>
    <property type="molecule type" value="Genomic_DNA"/>
</dbReference>
<dbReference type="OrthoDB" id="9790152at2"/>
<keyword evidence="5" id="KW-0997">Cell inner membrane</keyword>
<dbReference type="Proteomes" id="UP000321577">
    <property type="component" value="Unassembled WGS sequence"/>
</dbReference>
<proteinExistence type="inferred from homology"/>
<evidence type="ECO:0000256" key="4">
    <source>
        <dbReference type="ARBA" id="ARBA00022475"/>
    </source>
</evidence>
<evidence type="ECO:0000256" key="5">
    <source>
        <dbReference type="ARBA" id="ARBA00022519"/>
    </source>
</evidence>
<keyword evidence="9 10" id="KW-0472">Membrane</keyword>
<organism evidence="12 13">
    <name type="scientific">Brevifollis gellanilyticus</name>
    <dbReference type="NCBI Taxonomy" id="748831"/>
    <lineage>
        <taxon>Bacteria</taxon>
        <taxon>Pseudomonadati</taxon>
        <taxon>Verrucomicrobiota</taxon>
        <taxon>Verrucomicrobiia</taxon>
        <taxon>Verrucomicrobiales</taxon>
        <taxon>Verrucomicrobiaceae</taxon>
    </lineage>
</organism>
<dbReference type="PANTHER" id="PTHR38831">
    <property type="entry name" value="TYPE II SECRETION SYSTEM PROTEIN K"/>
    <property type="match status" value="1"/>
</dbReference>
<evidence type="ECO:0000313" key="12">
    <source>
        <dbReference type="EMBL" id="GEP41180.1"/>
    </source>
</evidence>
<dbReference type="AlphaFoldDB" id="A0A512M371"/>
<dbReference type="GO" id="GO:0005886">
    <property type="term" value="C:plasma membrane"/>
    <property type="evidence" value="ECO:0007669"/>
    <property type="project" value="UniProtKB-SubCell"/>
</dbReference>
<dbReference type="InterPro" id="IPR049031">
    <property type="entry name" value="T2SSK_SAM-like_1st"/>
</dbReference>
<dbReference type="GO" id="GO:0009306">
    <property type="term" value="P:protein secretion"/>
    <property type="evidence" value="ECO:0007669"/>
    <property type="project" value="InterPro"/>
</dbReference>
<keyword evidence="7" id="KW-0653">Protein transport</keyword>
<dbReference type="SUPFAM" id="SSF158544">
    <property type="entry name" value="GspK insert domain-like"/>
    <property type="match status" value="1"/>
</dbReference>
<keyword evidence="4" id="KW-1003">Cell membrane</keyword>
<evidence type="ECO:0000256" key="8">
    <source>
        <dbReference type="ARBA" id="ARBA00022989"/>
    </source>
</evidence>
<sequence length="312" mass="35126">MRLHSTINHYRRGSALIAVFWMIAVMGMVVLAGAKALHADTKATRELRGRTFAKRLAQMGLEVARHPAIQMDDGLLHYTTPEGGGYDVKLTTEEARLNINVLVGSGDKVLLPRLFGAWGLKPEQSTALIDALRDWIDEDDKLSMKGAEKRDYQKAGFEGLPYNKPFREVEEMLMVRGMNQVNELRPDWREWFTVMGDGRVDVNEARAELIALIANVPVERVTPLLTLRAGKDGALHTRDDNRLTSPMQVAQLLGVYQPQTVEMLTRIIQFAGPIKRLESTGHFGDIRRRLVLIVQNQQAIWRGELPIHGTKS</sequence>
<dbReference type="Gene3D" id="1.10.40.60">
    <property type="entry name" value="EpsJ-like"/>
    <property type="match status" value="1"/>
</dbReference>